<evidence type="ECO:0000256" key="9">
    <source>
        <dbReference type="PIRSR" id="PIRSR602401-1"/>
    </source>
</evidence>
<reference evidence="11 12" key="1">
    <citation type="submission" date="2024-01" db="EMBL/GenBank/DDBJ databases">
        <title>A draft genome for a cacao thread blight-causing isolate of Paramarasmius palmivorus.</title>
        <authorList>
            <person name="Baruah I.K."/>
            <person name="Bukari Y."/>
            <person name="Amoako-Attah I."/>
            <person name="Meinhardt L.W."/>
            <person name="Bailey B.A."/>
            <person name="Cohen S.P."/>
        </authorList>
    </citation>
    <scope>NUCLEOTIDE SEQUENCE [LARGE SCALE GENOMIC DNA]</scope>
    <source>
        <strain evidence="11 12">GH-12</strain>
    </source>
</reference>
<dbReference type="EMBL" id="JAYKXP010000045">
    <property type="protein sequence ID" value="KAK7037675.1"/>
    <property type="molecule type" value="Genomic_DNA"/>
</dbReference>
<protein>
    <recommendedName>
        <fullName evidence="13">Cytochrome P450</fullName>
    </recommendedName>
</protein>
<evidence type="ECO:0000256" key="3">
    <source>
        <dbReference type="ARBA" id="ARBA00010617"/>
    </source>
</evidence>
<feature type="binding site" description="axial binding residue" evidence="9">
    <location>
        <position position="431"/>
    </location>
    <ligand>
        <name>heme</name>
        <dbReference type="ChEBI" id="CHEBI:30413"/>
    </ligand>
    <ligandPart>
        <name>Fe</name>
        <dbReference type="ChEBI" id="CHEBI:18248"/>
    </ligandPart>
</feature>
<sequence>MLTVNSSLLAAVSLLLVLYWGWKNLVRSHNLPPGPPSLPLVGNLHHIPTRHPWIGITHLQKRYGDLVHFHGLGYKVVFLNTLEAINDLLEKRSHLYSHRPVFTLGGELMGMDQSMVLRNYDSEWREHRKLAHISLSPTAIKRYHSKQENIAAAFCQDLLHDPGNFYEHAKLAAGRVVMSVTYGLSIEAGSQYVRNTEDVMTMTNKTIVPAAHLCDIVPALKYLPEWLPFRKYARMWKERIETDVVDMPFEHVKEEMQRGNAAPSLASHLLSSESAADNDYRVKWVLSSMFTAGSETTYGILITFILAMARYPEKQKLAQAELDNVLFSENRAPLISDMPRLPYVNALIKEVMRWHPILPFSIGRQCAADDVYRGYKIPKGTIVVPNVWAVAKAPDDKYDPHEFLPERFLGRNQETVLDPYNYIFGFGRRICPGKLLGQNSLFIFIASVLYSCTISLPSTVSTLPEFDSGLVSYPELFQCDIVPRIPEDKL</sequence>
<dbReference type="GO" id="GO:0004497">
    <property type="term" value="F:monooxygenase activity"/>
    <property type="evidence" value="ECO:0007669"/>
    <property type="project" value="UniProtKB-KW"/>
</dbReference>
<keyword evidence="7 9" id="KW-0408">Iron</keyword>
<dbReference type="PROSITE" id="PS00086">
    <property type="entry name" value="CYTOCHROME_P450"/>
    <property type="match status" value="1"/>
</dbReference>
<keyword evidence="4 9" id="KW-0349">Heme</keyword>
<dbReference type="GO" id="GO:0005506">
    <property type="term" value="F:iron ion binding"/>
    <property type="evidence" value="ECO:0007669"/>
    <property type="project" value="InterPro"/>
</dbReference>
<keyword evidence="6 10" id="KW-0560">Oxidoreductase</keyword>
<evidence type="ECO:0000256" key="7">
    <source>
        <dbReference type="ARBA" id="ARBA00023004"/>
    </source>
</evidence>
<dbReference type="InterPro" id="IPR050364">
    <property type="entry name" value="Cytochrome_P450_fung"/>
</dbReference>
<dbReference type="PRINTS" id="PR00463">
    <property type="entry name" value="EP450I"/>
</dbReference>
<name>A0AAW0CHH0_9AGAR</name>
<comment type="cofactor">
    <cofactor evidence="1 9">
        <name>heme</name>
        <dbReference type="ChEBI" id="CHEBI:30413"/>
    </cofactor>
</comment>
<dbReference type="PANTHER" id="PTHR46300">
    <property type="entry name" value="P450, PUTATIVE (EUROFUNG)-RELATED-RELATED"/>
    <property type="match status" value="1"/>
</dbReference>
<comment type="pathway">
    <text evidence="2">Secondary metabolite biosynthesis.</text>
</comment>
<evidence type="ECO:0008006" key="13">
    <source>
        <dbReference type="Google" id="ProtNLM"/>
    </source>
</evidence>
<dbReference type="InterPro" id="IPR001128">
    <property type="entry name" value="Cyt_P450"/>
</dbReference>
<dbReference type="Proteomes" id="UP001383192">
    <property type="component" value="Unassembled WGS sequence"/>
</dbReference>
<keyword evidence="8 10" id="KW-0503">Monooxygenase</keyword>
<gene>
    <name evidence="11" type="ORF">VNI00_010900</name>
</gene>
<proteinExistence type="inferred from homology"/>
<dbReference type="PANTHER" id="PTHR46300:SF7">
    <property type="entry name" value="P450, PUTATIVE (EUROFUNG)-RELATED"/>
    <property type="match status" value="1"/>
</dbReference>
<evidence type="ECO:0000256" key="2">
    <source>
        <dbReference type="ARBA" id="ARBA00005179"/>
    </source>
</evidence>
<evidence type="ECO:0000256" key="10">
    <source>
        <dbReference type="RuleBase" id="RU000461"/>
    </source>
</evidence>
<dbReference type="Pfam" id="PF00067">
    <property type="entry name" value="p450"/>
    <property type="match status" value="1"/>
</dbReference>
<dbReference type="CDD" id="cd11065">
    <property type="entry name" value="CYP64-like"/>
    <property type="match status" value="1"/>
</dbReference>
<comment type="similarity">
    <text evidence="3 10">Belongs to the cytochrome P450 family.</text>
</comment>
<dbReference type="InterPro" id="IPR017972">
    <property type="entry name" value="Cyt_P450_CS"/>
</dbReference>
<accession>A0AAW0CHH0</accession>
<evidence type="ECO:0000256" key="1">
    <source>
        <dbReference type="ARBA" id="ARBA00001971"/>
    </source>
</evidence>
<keyword evidence="5 9" id="KW-0479">Metal-binding</keyword>
<evidence type="ECO:0000256" key="6">
    <source>
        <dbReference type="ARBA" id="ARBA00023002"/>
    </source>
</evidence>
<organism evidence="11 12">
    <name type="scientific">Paramarasmius palmivorus</name>
    <dbReference type="NCBI Taxonomy" id="297713"/>
    <lineage>
        <taxon>Eukaryota</taxon>
        <taxon>Fungi</taxon>
        <taxon>Dikarya</taxon>
        <taxon>Basidiomycota</taxon>
        <taxon>Agaricomycotina</taxon>
        <taxon>Agaricomycetes</taxon>
        <taxon>Agaricomycetidae</taxon>
        <taxon>Agaricales</taxon>
        <taxon>Marasmiineae</taxon>
        <taxon>Marasmiaceae</taxon>
        <taxon>Paramarasmius</taxon>
    </lineage>
</organism>
<keyword evidence="12" id="KW-1185">Reference proteome</keyword>
<evidence type="ECO:0000313" key="12">
    <source>
        <dbReference type="Proteomes" id="UP001383192"/>
    </source>
</evidence>
<dbReference type="Gene3D" id="1.10.630.10">
    <property type="entry name" value="Cytochrome P450"/>
    <property type="match status" value="1"/>
</dbReference>
<evidence type="ECO:0000256" key="4">
    <source>
        <dbReference type="ARBA" id="ARBA00022617"/>
    </source>
</evidence>
<evidence type="ECO:0000256" key="5">
    <source>
        <dbReference type="ARBA" id="ARBA00022723"/>
    </source>
</evidence>
<dbReference type="PRINTS" id="PR00385">
    <property type="entry name" value="P450"/>
</dbReference>
<dbReference type="InterPro" id="IPR036396">
    <property type="entry name" value="Cyt_P450_sf"/>
</dbReference>
<dbReference type="GO" id="GO:0020037">
    <property type="term" value="F:heme binding"/>
    <property type="evidence" value="ECO:0007669"/>
    <property type="project" value="InterPro"/>
</dbReference>
<dbReference type="InterPro" id="IPR002401">
    <property type="entry name" value="Cyt_P450_E_grp-I"/>
</dbReference>
<dbReference type="AlphaFoldDB" id="A0AAW0CHH0"/>
<dbReference type="GO" id="GO:0016705">
    <property type="term" value="F:oxidoreductase activity, acting on paired donors, with incorporation or reduction of molecular oxygen"/>
    <property type="evidence" value="ECO:0007669"/>
    <property type="project" value="InterPro"/>
</dbReference>
<evidence type="ECO:0000256" key="8">
    <source>
        <dbReference type="ARBA" id="ARBA00023033"/>
    </source>
</evidence>
<evidence type="ECO:0000313" key="11">
    <source>
        <dbReference type="EMBL" id="KAK7037675.1"/>
    </source>
</evidence>
<dbReference type="SUPFAM" id="SSF48264">
    <property type="entry name" value="Cytochrome P450"/>
    <property type="match status" value="1"/>
</dbReference>
<comment type="caution">
    <text evidence="11">The sequence shown here is derived from an EMBL/GenBank/DDBJ whole genome shotgun (WGS) entry which is preliminary data.</text>
</comment>